<organism evidence="4 5">
    <name type="scientific">Frankia nepalensis</name>
    <dbReference type="NCBI Taxonomy" id="1836974"/>
    <lineage>
        <taxon>Bacteria</taxon>
        <taxon>Bacillati</taxon>
        <taxon>Actinomycetota</taxon>
        <taxon>Actinomycetes</taxon>
        <taxon>Frankiales</taxon>
        <taxon>Frankiaceae</taxon>
        <taxon>Frankia</taxon>
    </lineage>
</organism>
<evidence type="ECO:0000313" key="5">
    <source>
        <dbReference type="Proteomes" id="UP000604475"/>
    </source>
</evidence>
<feature type="transmembrane region" description="Helical" evidence="2">
    <location>
        <begin position="150"/>
        <end position="169"/>
    </location>
</feature>
<proteinExistence type="predicted"/>
<feature type="transmembrane region" description="Helical" evidence="2">
    <location>
        <begin position="124"/>
        <end position="143"/>
    </location>
</feature>
<keyword evidence="2" id="KW-0472">Membrane</keyword>
<keyword evidence="2" id="KW-0812">Transmembrane</keyword>
<evidence type="ECO:0000256" key="2">
    <source>
        <dbReference type="SAM" id="Phobius"/>
    </source>
</evidence>
<feature type="domain" description="DUF2510" evidence="3">
    <location>
        <begin position="11"/>
        <end position="44"/>
    </location>
</feature>
<protein>
    <submittedName>
        <fullName evidence="4">DUF2510 domain-containing protein</fullName>
    </submittedName>
</protein>
<accession>A0A937RAC1</accession>
<gene>
    <name evidence="4" type="ORF">I7412_14660</name>
</gene>
<dbReference type="Pfam" id="PF10708">
    <property type="entry name" value="DUF2510"/>
    <property type="match status" value="1"/>
</dbReference>
<dbReference type="EMBL" id="JAEACQ010000185">
    <property type="protein sequence ID" value="MBL7628371.1"/>
    <property type="molecule type" value="Genomic_DNA"/>
</dbReference>
<dbReference type="AlphaFoldDB" id="A0A937RAC1"/>
<feature type="region of interest" description="Disordered" evidence="1">
    <location>
        <begin position="37"/>
        <end position="59"/>
    </location>
</feature>
<dbReference type="InterPro" id="IPR018929">
    <property type="entry name" value="DUF2510"/>
</dbReference>
<feature type="transmembrane region" description="Helical" evidence="2">
    <location>
        <begin position="181"/>
        <end position="201"/>
    </location>
</feature>
<evidence type="ECO:0000313" key="4">
    <source>
        <dbReference type="EMBL" id="MBL7628371.1"/>
    </source>
</evidence>
<feature type="transmembrane region" description="Helical" evidence="2">
    <location>
        <begin position="66"/>
        <end position="88"/>
    </location>
</feature>
<dbReference type="RefSeq" id="WP_202999991.1">
    <property type="nucleotide sequence ID" value="NZ_JADWYU010000141.1"/>
</dbReference>
<evidence type="ECO:0000256" key="1">
    <source>
        <dbReference type="SAM" id="MobiDB-lite"/>
    </source>
</evidence>
<keyword evidence="5" id="KW-1185">Reference proteome</keyword>
<evidence type="ECO:0000259" key="3">
    <source>
        <dbReference type="Pfam" id="PF10708"/>
    </source>
</evidence>
<sequence>MTAPGGGSAAPGWYPDPAARFAQRYFDGAQWTDQVTNGRGWYGPESAAPPQSRPVPGAGGGRPNPFAVVTVVVGALAMLLGLFAVPWISEDGVEVSANDIREIVDSSIGWEGDPPGFVGPYFEFGLYLAIFGLLVVALAAALTPSPTRTPLAIIAGVGGVAAVICHFVACNDLSDGELDLFSAGPWVVAAGMVLSVVGALIPPSRAPRPDPFG</sequence>
<dbReference type="Proteomes" id="UP000604475">
    <property type="component" value="Unassembled WGS sequence"/>
</dbReference>
<keyword evidence="2" id="KW-1133">Transmembrane helix</keyword>
<comment type="caution">
    <text evidence="4">The sequence shown here is derived from an EMBL/GenBank/DDBJ whole genome shotgun (WGS) entry which is preliminary data.</text>
</comment>
<reference evidence="4" key="1">
    <citation type="submission" date="2020-12" db="EMBL/GenBank/DDBJ databases">
        <title>Genomic characterization of non-nitrogen-fixing Frankia strains.</title>
        <authorList>
            <person name="Carlos-Shanley C."/>
            <person name="Guerra T."/>
            <person name="Hahn D."/>
        </authorList>
    </citation>
    <scope>NUCLEOTIDE SEQUENCE</scope>
    <source>
        <strain evidence="4">CN6</strain>
    </source>
</reference>
<name>A0A937RAC1_9ACTN</name>